<keyword evidence="1" id="KW-0812">Transmembrane</keyword>
<accession>A0A1J1GK56</accession>
<gene>
    <name evidence="2" type="ORF">PRELSG_0025800</name>
</gene>
<dbReference type="EMBL" id="CVMU01000222">
    <property type="protein sequence ID" value="CRG84710.1"/>
    <property type="molecule type" value="Genomic_DNA"/>
</dbReference>
<feature type="transmembrane region" description="Helical" evidence="1">
    <location>
        <begin position="21"/>
        <end position="45"/>
    </location>
</feature>
<evidence type="ECO:0000256" key="1">
    <source>
        <dbReference type="SAM" id="Phobius"/>
    </source>
</evidence>
<proteinExistence type="predicted"/>
<evidence type="ECO:0000313" key="2">
    <source>
        <dbReference type="EMBL" id="CRG84710.1"/>
    </source>
</evidence>
<name>A0A1J1GK56_PLARL</name>
<evidence type="ECO:0008006" key="4">
    <source>
        <dbReference type="Google" id="ProtNLM"/>
    </source>
</evidence>
<organism evidence="2 3">
    <name type="scientific">Plasmodium relictum</name>
    <dbReference type="NCBI Taxonomy" id="85471"/>
    <lineage>
        <taxon>Eukaryota</taxon>
        <taxon>Sar</taxon>
        <taxon>Alveolata</taxon>
        <taxon>Apicomplexa</taxon>
        <taxon>Aconoidasida</taxon>
        <taxon>Haemosporida</taxon>
        <taxon>Plasmodiidae</taxon>
        <taxon>Plasmodium</taxon>
        <taxon>Plasmodium (Haemamoeba)</taxon>
    </lineage>
</organism>
<sequence>MNTKNYSTYLYINNGRITKKRICSILILLKLFTILFLIFLCFLLKCLCILENSSISVIKFNEDHLRMLSEMALEDRNNLEHIDTLSESFFEFLKDKEISLKKRAFKKWEEMCFLENIRYSLHGRSWEKDKFQKWYDHIQKDIDAFRTNAIDEYKKLKENSSTDKECSKFFSMKKKEWKKYKDSKYKLFKEYVKKCKKEWEYM</sequence>
<dbReference type="VEuPathDB" id="PlasmoDB:PRELSG_0025800"/>
<dbReference type="GeneID" id="39734187"/>
<evidence type="ECO:0000313" key="3">
    <source>
        <dbReference type="Proteomes" id="UP000220158"/>
    </source>
</evidence>
<reference evidence="2 3" key="1">
    <citation type="submission" date="2015-04" db="EMBL/GenBank/DDBJ databases">
        <authorList>
            <consortium name="Pathogen Informatics"/>
        </authorList>
    </citation>
    <scope>NUCLEOTIDE SEQUENCE [LARGE SCALE GENOMIC DNA]</scope>
    <source>
        <strain evidence="2 3">SGS1</strain>
    </source>
</reference>
<dbReference type="Proteomes" id="UP000220158">
    <property type="component" value="Unassembled WGS sequence"/>
</dbReference>
<dbReference type="RefSeq" id="XP_028531148.1">
    <property type="nucleotide sequence ID" value="XM_028675512.1"/>
</dbReference>
<dbReference type="AlphaFoldDB" id="A0A1J1GK56"/>
<keyword evidence="1" id="KW-0472">Membrane</keyword>
<keyword evidence="3" id="KW-1185">Reference proteome</keyword>
<keyword evidence="1" id="KW-1133">Transmembrane helix</keyword>
<dbReference type="KEGG" id="prel:PRELSG_0025800"/>
<protein>
    <recommendedName>
        <fullName evidence="4">Plasmodium RESA N-terminal domain-containing protein</fullName>
    </recommendedName>
</protein>